<comment type="caution">
    <text evidence="2">The sequence shown here is derived from an EMBL/GenBank/DDBJ whole genome shotgun (WGS) entry which is preliminary data.</text>
</comment>
<feature type="transmembrane region" description="Helical" evidence="1">
    <location>
        <begin position="35"/>
        <end position="53"/>
    </location>
</feature>
<dbReference type="Proteomes" id="UP000660110">
    <property type="component" value="Unassembled WGS sequence"/>
</dbReference>
<evidence type="ECO:0000313" key="2">
    <source>
        <dbReference type="EMBL" id="GGF14278.1"/>
    </source>
</evidence>
<sequence>MLLMKKRQAPLVTAALVVGCGALVMIVGLFSMLTIGMYGAITMLIGLVLYVFAKDRLEGG</sequence>
<protein>
    <submittedName>
        <fullName evidence="2">Uncharacterized protein</fullName>
    </submittedName>
</protein>
<evidence type="ECO:0000313" key="3">
    <source>
        <dbReference type="Proteomes" id="UP000660110"/>
    </source>
</evidence>
<dbReference type="PROSITE" id="PS51257">
    <property type="entry name" value="PROKAR_LIPOPROTEIN"/>
    <property type="match status" value="1"/>
</dbReference>
<keyword evidence="1" id="KW-0472">Membrane</keyword>
<keyword evidence="3" id="KW-1185">Reference proteome</keyword>
<gene>
    <name evidence="2" type="ORF">GCM10010954_11210</name>
</gene>
<evidence type="ECO:0000256" key="1">
    <source>
        <dbReference type="SAM" id="Phobius"/>
    </source>
</evidence>
<keyword evidence="1" id="KW-1133">Transmembrane helix</keyword>
<reference evidence="2" key="2">
    <citation type="submission" date="2020-09" db="EMBL/GenBank/DDBJ databases">
        <authorList>
            <person name="Sun Q."/>
            <person name="Zhou Y."/>
        </authorList>
    </citation>
    <scope>NUCLEOTIDE SEQUENCE</scope>
    <source>
        <strain evidence="2">CGMCC 1.12153</strain>
    </source>
</reference>
<feature type="transmembrane region" description="Helical" evidence="1">
    <location>
        <begin position="12"/>
        <end position="29"/>
    </location>
</feature>
<accession>A0A917EW88</accession>
<name>A0A917EW88_HALAA</name>
<proteinExistence type="predicted"/>
<organism evidence="2 3">
    <name type="scientific">Halobacillus andaensis</name>
    <dbReference type="NCBI Taxonomy" id="1176239"/>
    <lineage>
        <taxon>Bacteria</taxon>
        <taxon>Bacillati</taxon>
        <taxon>Bacillota</taxon>
        <taxon>Bacilli</taxon>
        <taxon>Bacillales</taxon>
        <taxon>Bacillaceae</taxon>
        <taxon>Halobacillus</taxon>
    </lineage>
</organism>
<reference evidence="2" key="1">
    <citation type="journal article" date="2014" name="Int. J. Syst. Evol. Microbiol.">
        <title>Complete genome sequence of Corynebacterium casei LMG S-19264T (=DSM 44701T), isolated from a smear-ripened cheese.</title>
        <authorList>
            <consortium name="US DOE Joint Genome Institute (JGI-PGF)"/>
            <person name="Walter F."/>
            <person name="Albersmeier A."/>
            <person name="Kalinowski J."/>
            <person name="Ruckert C."/>
        </authorList>
    </citation>
    <scope>NUCLEOTIDE SEQUENCE</scope>
    <source>
        <strain evidence="2">CGMCC 1.12153</strain>
    </source>
</reference>
<dbReference type="AlphaFoldDB" id="A0A917EW88"/>
<keyword evidence="1" id="KW-0812">Transmembrane</keyword>
<dbReference type="EMBL" id="BMEL01000001">
    <property type="protein sequence ID" value="GGF14278.1"/>
    <property type="molecule type" value="Genomic_DNA"/>
</dbReference>